<keyword evidence="1" id="KW-0472">Membrane</keyword>
<evidence type="ECO:0000313" key="3">
    <source>
        <dbReference type="EMBL" id="CUO93849.1"/>
    </source>
</evidence>
<dbReference type="EMBL" id="CZAJ01000010">
    <property type="protein sequence ID" value="CUO93849.1"/>
    <property type="molecule type" value="Genomic_DNA"/>
</dbReference>
<accession>A0A0M6WP30</accession>
<dbReference type="EMBL" id="CVRQ01000022">
    <property type="protein sequence ID" value="CRL39252.1"/>
    <property type="molecule type" value="Genomic_DNA"/>
</dbReference>
<sequence length="56" mass="6506">MPEILIIFILCAGIIVIGIILCIIIKVSHMSDDEQKKDDERQLEFIRAYKEHKKGH</sequence>
<evidence type="ECO:0000256" key="1">
    <source>
        <dbReference type="SAM" id="Phobius"/>
    </source>
</evidence>
<dbReference type="Proteomes" id="UP000049472">
    <property type="component" value="Unassembled WGS sequence"/>
</dbReference>
<reference evidence="5" key="1">
    <citation type="submission" date="2015-05" db="EMBL/GenBank/DDBJ databases">
        <authorList>
            <consortium name="Pathogen Informatics"/>
        </authorList>
    </citation>
    <scope>NUCLEOTIDE SEQUENCE [LARGE SCALE GENOMIC DNA]</scope>
    <source>
        <strain evidence="3 6">2789STDY5834884</strain>
        <strain evidence="5">T1-815</strain>
    </source>
</reference>
<feature type="transmembrane region" description="Helical" evidence="1">
    <location>
        <begin position="6"/>
        <end position="27"/>
    </location>
</feature>
<gene>
    <name evidence="3" type="ORF">ERS852497_01341</name>
    <name evidence="4" type="ORF">LK487_04670</name>
    <name evidence="2" type="ORF">T1815_20401</name>
</gene>
<evidence type="ECO:0000313" key="5">
    <source>
        <dbReference type="Proteomes" id="UP000049472"/>
    </source>
</evidence>
<dbReference type="Proteomes" id="UP000095602">
    <property type="component" value="Unassembled WGS sequence"/>
</dbReference>
<keyword evidence="1" id="KW-1133">Transmembrane helix</keyword>
<evidence type="ECO:0000313" key="4">
    <source>
        <dbReference type="EMBL" id="MCC2746336.1"/>
    </source>
</evidence>
<dbReference type="RefSeq" id="WP_015517224.1">
    <property type="nucleotide sequence ID" value="NZ_AP031452.1"/>
</dbReference>
<keyword evidence="5" id="KW-1185">Reference proteome</keyword>
<dbReference type="EMBL" id="JAJFBX010000004">
    <property type="protein sequence ID" value="MCC2746336.1"/>
    <property type="molecule type" value="Genomic_DNA"/>
</dbReference>
<reference evidence="2" key="2">
    <citation type="submission" date="2015-05" db="EMBL/GenBank/DDBJ databases">
        <authorList>
            <person name="Wang D.B."/>
            <person name="Wang M."/>
        </authorList>
    </citation>
    <scope>NUCLEOTIDE SEQUENCE [LARGE SCALE GENOMIC DNA]</scope>
    <source>
        <strain evidence="2">T1-815</strain>
    </source>
</reference>
<protein>
    <submittedName>
        <fullName evidence="2">Uncharacterized protein</fullName>
    </submittedName>
</protein>
<proteinExistence type="predicted"/>
<evidence type="ECO:0000313" key="2">
    <source>
        <dbReference type="EMBL" id="CRL39252.1"/>
    </source>
</evidence>
<reference evidence="4" key="3">
    <citation type="submission" date="2021-10" db="EMBL/GenBank/DDBJ databases">
        <title>Collection of gut derived symbiotic bacterial strains cultured from healthy donors.</title>
        <authorList>
            <person name="Lin H."/>
            <person name="Littmann E."/>
            <person name="Claire K."/>
            <person name="Pamer E."/>
        </authorList>
    </citation>
    <scope>NUCLEOTIDE SEQUENCE</scope>
    <source>
        <strain evidence="4">MSK.22.92</strain>
    </source>
</reference>
<dbReference type="Proteomes" id="UP001197847">
    <property type="component" value="Unassembled WGS sequence"/>
</dbReference>
<evidence type="ECO:0000313" key="6">
    <source>
        <dbReference type="Proteomes" id="UP000095602"/>
    </source>
</evidence>
<organism evidence="2 5">
    <name type="scientific">Agathobacter rectalis</name>
    <dbReference type="NCBI Taxonomy" id="39491"/>
    <lineage>
        <taxon>Bacteria</taxon>
        <taxon>Bacillati</taxon>
        <taxon>Bacillota</taxon>
        <taxon>Clostridia</taxon>
        <taxon>Lachnospirales</taxon>
        <taxon>Lachnospiraceae</taxon>
        <taxon>Agathobacter</taxon>
    </lineage>
</organism>
<name>A0A0M6WP30_9FIRM</name>
<dbReference type="AlphaFoldDB" id="A0A0M6WP30"/>
<keyword evidence="1" id="KW-0812">Transmembrane</keyword>